<dbReference type="PROSITE" id="PS00028">
    <property type="entry name" value="ZINC_FINGER_C2H2_1"/>
    <property type="match status" value="3"/>
</dbReference>
<feature type="compositionally biased region" description="Polar residues" evidence="8">
    <location>
        <begin position="806"/>
        <end position="815"/>
    </location>
</feature>
<dbReference type="Gene3D" id="3.30.160.60">
    <property type="entry name" value="Classic Zinc Finger"/>
    <property type="match status" value="1"/>
</dbReference>
<comment type="caution">
    <text evidence="10">The sequence shown here is derived from an EMBL/GenBank/DDBJ whole genome shotgun (WGS) entry which is preliminary data.</text>
</comment>
<evidence type="ECO:0000259" key="9">
    <source>
        <dbReference type="PROSITE" id="PS50157"/>
    </source>
</evidence>
<evidence type="ECO:0000256" key="3">
    <source>
        <dbReference type="ARBA" id="ARBA00022737"/>
    </source>
</evidence>
<keyword evidence="6" id="KW-0539">Nucleus</keyword>
<dbReference type="EMBL" id="QNGE01001571">
    <property type="protein sequence ID" value="KAA3677296.1"/>
    <property type="molecule type" value="Genomic_DNA"/>
</dbReference>
<feature type="compositionally biased region" description="Polar residues" evidence="8">
    <location>
        <begin position="676"/>
        <end position="697"/>
    </location>
</feature>
<dbReference type="AlphaFoldDB" id="A0A5J4NP01"/>
<feature type="compositionally biased region" description="Low complexity" evidence="8">
    <location>
        <begin position="537"/>
        <end position="548"/>
    </location>
</feature>
<dbReference type="SMART" id="SM00355">
    <property type="entry name" value="ZnF_C2H2"/>
    <property type="match status" value="5"/>
</dbReference>
<dbReference type="GO" id="GO:0008270">
    <property type="term" value="F:zinc ion binding"/>
    <property type="evidence" value="ECO:0007669"/>
    <property type="project" value="UniProtKB-KW"/>
</dbReference>
<dbReference type="PROSITE" id="PS50157">
    <property type="entry name" value="ZINC_FINGER_C2H2_2"/>
    <property type="match status" value="2"/>
</dbReference>
<feature type="domain" description="C2H2-type" evidence="9">
    <location>
        <begin position="217"/>
        <end position="245"/>
    </location>
</feature>
<feature type="region of interest" description="Disordered" evidence="8">
    <location>
        <begin position="21"/>
        <end position="40"/>
    </location>
</feature>
<evidence type="ECO:0000313" key="11">
    <source>
        <dbReference type="Proteomes" id="UP000324629"/>
    </source>
</evidence>
<dbReference type="SUPFAM" id="SSF57667">
    <property type="entry name" value="beta-beta-alpha zinc fingers"/>
    <property type="match status" value="1"/>
</dbReference>
<keyword evidence="11" id="KW-1185">Reference proteome</keyword>
<dbReference type="GO" id="GO:0005634">
    <property type="term" value="C:nucleus"/>
    <property type="evidence" value="ECO:0007669"/>
    <property type="project" value="UniProtKB-SubCell"/>
</dbReference>
<sequence>MEIGPELCLWTGGNEAVQQESSSRSHYCPPFSGLPSSQTQPFRSSQFAGVVLELESDSDLESEDEEHWDANATLEIFRNDLRNTAMDSVITLEIPAESKPAYHMTPTGSEQLVQVSLDDSLDKCISMTQESDSHDRNTSTAAPDKKVGLKDLSPSVLSASQQQDDQSTRITTRSSEIANLNTISAENSEGKNVIESDSADRNSPLEPLVLQTPISSIQCPKCQRYFVDRRSMNIHSTKAHSGKRISETKSYAVNVIDSDRVDEAANKSNGTIDDNISPISSRIEGSVRTSQCSPISPIQTVADKPGDSVQPSGSDAPTPPSSPAASVLSLLGSTATKPSLSPTSYGVANLPKRRISYTVSSSAVPLSDSGSLKLRLVSVSSAKRSKLLETSPQSTHVHKVDLLELKSTPILESQESDSSVCASSTAEKCVEAIAYTIPTQTPKSPCSSLSKQQSSVQSAQVAVATEEAKEREEEAVTNTRINRLKRLRALCLPRTRSTRTKIIGAPRSPSPIEISRTGGPSLKADVPVVKSSRFPATSQSEEQTNSSSRPILDTSLRTADGSYRCRLCKRVFPNRFSLTGHYKSHYVESQKPYHCEDCEQRYTSPSNLHYHRSRNCPFVKLREMNNGASVARSPRSMKLIQAKIKRINERRAILNQFGISDSTSVKMPTEVKEQRTVTVTSSETPASSNLKILSDQSDSVHLEPHRPTLSTPQETKTKEAHTDHQLTTLNEVVVCSGPASEPKVQNLSSNRILNSPKRIVGKTSSVSCAPSPCKTGSYQAPIPISSATSESTNCNMSPPRDHVANTEHQPGSDLNSPTLQLQLKNLLERACQSDLARERILAFTSAALLSALGPLANSKTHENGCVAESLKESDTNITTLPTSLLTNFKELLHMTNSNGQPDHDVYDCDETDVEKPESWRRPEFSSTNSVFSSIPSRPSPTVQVPANITSASTMTTSLRPQITDPNNRSYSCPHFCHPRAVFPDLQSLDKHVFQVHSFKLHPTRTSPLLNVPSSNPTPYDLHQIIGFNINSAQQPPIISSLRSEASKRKLAGRDDLVRSVSDSPCLVACTECDRLFSSFTACRVHYTKSHQSNNRLRPPTITITELGASGQQPVKFRWHDHQPDGKR</sequence>
<proteinExistence type="predicted"/>
<feature type="region of interest" description="Disordered" evidence="8">
    <location>
        <begin position="668"/>
        <end position="723"/>
    </location>
</feature>
<feature type="region of interest" description="Disordered" evidence="8">
    <location>
        <begin position="284"/>
        <end position="326"/>
    </location>
</feature>
<feature type="compositionally biased region" description="Basic and acidic residues" evidence="8">
    <location>
        <begin position="131"/>
        <end position="149"/>
    </location>
</feature>
<keyword evidence="5" id="KW-0862">Zinc</keyword>
<reference evidence="10 11" key="1">
    <citation type="journal article" date="2019" name="Gigascience">
        <title>Whole-genome sequence of the oriental lung fluke Paragonimus westermani.</title>
        <authorList>
            <person name="Oey H."/>
            <person name="Zakrzewski M."/>
            <person name="Narain K."/>
            <person name="Devi K.R."/>
            <person name="Agatsuma T."/>
            <person name="Nawaratna S."/>
            <person name="Gobert G.N."/>
            <person name="Jones M.K."/>
            <person name="Ragan M.A."/>
            <person name="McManus D.P."/>
            <person name="Krause L."/>
        </authorList>
    </citation>
    <scope>NUCLEOTIDE SEQUENCE [LARGE SCALE GENOMIC DNA]</scope>
    <source>
        <strain evidence="10 11">IND2009</strain>
    </source>
</reference>
<evidence type="ECO:0000256" key="2">
    <source>
        <dbReference type="ARBA" id="ARBA00022723"/>
    </source>
</evidence>
<feature type="domain" description="C2H2-type" evidence="9">
    <location>
        <begin position="563"/>
        <end position="590"/>
    </location>
</feature>
<organism evidence="10 11">
    <name type="scientific">Paragonimus westermani</name>
    <dbReference type="NCBI Taxonomy" id="34504"/>
    <lineage>
        <taxon>Eukaryota</taxon>
        <taxon>Metazoa</taxon>
        <taxon>Spiralia</taxon>
        <taxon>Lophotrochozoa</taxon>
        <taxon>Platyhelminthes</taxon>
        <taxon>Trematoda</taxon>
        <taxon>Digenea</taxon>
        <taxon>Plagiorchiida</taxon>
        <taxon>Troglotremata</taxon>
        <taxon>Troglotrematidae</taxon>
        <taxon>Paragonimus</taxon>
    </lineage>
</organism>
<dbReference type="Proteomes" id="UP000324629">
    <property type="component" value="Unassembled WGS sequence"/>
</dbReference>
<dbReference type="InterPro" id="IPR013087">
    <property type="entry name" value="Znf_C2H2_type"/>
</dbReference>
<accession>A0A5J4NP01</accession>
<keyword evidence="3" id="KW-0677">Repeat</keyword>
<dbReference type="InterPro" id="IPR036236">
    <property type="entry name" value="Znf_C2H2_sf"/>
</dbReference>
<feature type="compositionally biased region" description="Polar residues" evidence="8">
    <location>
        <begin position="155"/>
        <end position="175"/>
    </location>
</feature>
<evidence type="ECO:0000256" key="1">
    <source>
        <dbReference type="ARBA" id="ARBA00004123"/>
    </source>
</evidence>
<gene>
    <name evidence="10" type="ORF">DEA37_0009707</name>
</gene>
<name>A0A5J4NP01_9TREM</name>
<evidence type="ECO:0000256" key="5">
    <source>
        <dbReference type="ARBA" id="ARBA00022833"/>
    </source>
</evidence>
<comment type="subcellular location">
    <subcellularLocation>
        <location evidence="1">Nucleus</location>
    </subcellularLocation>
</comment>
<evidence type="ECO:0000256" key="4">
    <source>
        <dbReference type="ARBA" id="ARBA00022771"/>
    </source>
</evidence>
<dbReference type="PANTHER" id="PTHR24406">
    <property type="entry name" value="TRANSCRIPTIONAL REPRESSOR CTCFL-RELATED"/>
    <property type="match status" value="1"/>
</dbReference>
<keyword evidence="2" id="KW-0479">Metal-binding</keyword>
<evidence type="ECO:0000256" key="6">
    <source>
        <dbReference type="ARBA" id="ARBA00023242"/>
    </source>
</evidence>
<feature type="compositionally biased region" description="Polar residues" evidence="8">
    <location>
        <begin position="287"/>
        <end position="299"/>
    </location>
</feature>
<feature type="region of interest" description="Disordered" evidence="8">
    <location>
        <begin position="502"/>
        <end position="553"/>
    </location>
</feature>
<evidence type="ECO:0000313" key="10">
    <source>
        <dbReference type="EMBL" id="KAA3677296.1"/>
    </source>
</evidence>
<keyword evidence="4 7" id="KW-0863">Zinc-finger</keyword>
<feature type="region of interest" description="Disordered" evidence="8">
    <location>
        <begin position="789"/>
        <end position="815"/>
    </location>
</feature>
<feature type="region of interest" description="Disordered" evidence="8">
    <location>
        <begin position="127"/>
        <end position="175"/>
    </location>
</feature>
<protein>
    <recommendedName>
        <fullName evidence="9">C2H2-type domain-containing protein</fullName>
    </recommendedName>
</protein>
<evidence type="ECO:0000256" key="8">
    <source>
        <dbReference type="SAM" id="MobiDB-lite"/>
    </source>
</evidence>
<dbReference type="InterPro" id="IPR050888">
    <property type="entry name" value="ZnF_C2H2-type_TF"/>
</dbReference>
<evidence type="ECO:0000256" key="7">
    <source>
        <dbReference type="PROSITE-ProRule" id="PRU00042"/>
    </source>
</evidence>